<name>A0AAE1B8A6_9GAST</name>
<organism evidence="2 3">
    <name type="scientific">Elysia crispata</name>
    <name type="common">lettuce slug</name>
    <dbReference type="NCBI Taxonomy" id="231223"/>
    <lineage>
        <taxon>Eukaryota</taxon>
        <taxon>Metazoa</taxon>
        <taxon>Spiralia</taxon>
        <taxon>Lophotrochozoa</taxon>
        <taxon>Mollusca</taxon>
        <taxon>Gastropoda</taxon>
        <taxon>Heterobranchia</taxon>
        <taxon>Euthyneura</taxon>
        <taxon>Panpulmonata</taxon>
        <taxon>Sacoglossa</taxon>
        <taxon>Placobranchoidea</taxon>
        <taxon>Plakobranchidae</taxon>
        <taxon>Elysia</taxon>
    </lineage>
</organism>
<keyword evidence="3" id="KW-1185">Reference proteome</keyword>
<gene>
    <name evidence="2" type="ORF">RRG08_023590</name>
</gene>
<keyword evidence="1" id="KW-1133">Transmembrane helix</keyword>
<evidence type="ECO:0000313" key="2">
    <source>
        <dbReference type="EMBL" id="KAK3801319.1"/>
    </source>
</evidence>
<dbReference type="AlphaFoldDB" id="A0AAE1B8A6"/>
<comment type="caution">
    <text evidence="2">The sequence shown here is derived from an EMBL/GenBank/DDBJ whole genome shotgun (WGS) entry which is preliminary data.</text>
</comment>
<protein>
    <submittedName>
        <fullName evidence="2">Uncharacterized protein</fullName>
    </submittedName>
</protein>
<proteinExistence type="predicted"/>
<feature type="transmembrane region" description="Helical" evidence="1">
    <location>
        <begin position="12"/>
        <end position="30"/>
    </location>
</feature>
<keyword evidence="1" id="KW-0472">Membrane</keyword>
<accession>A0AAE1B8A6</accession>
<sequence length="71" mass="7974">MEEVERLAKIQLLSNPTSFTGYIFLFYFLHSELDDSGGKSWNCRFIAAGLKLKMAGSRPRSGALGFREEGK</sequence>
<reference evidence="2" key="1">
    <citation type="journal article" date="2023" name="G3 (Bethesda)">
        <title>A reference genome for the long-term kleptoplast-retaining sea slug Elysia crispata morphotype clarki.</title>
        <authorList>
            <person name="Eastman K.E."/>
            <person name="Pendleton A.L."/>
            <person name="Shaikh M.A."/>
            <person name="Suttiyut T."/>
            <person name="Ogas R."/>
            <person name="Tomko P."/>
            <person name="Gavelis G."/>
            <person name="Widhalm J.R."/>
            <person name="Wisecaver J.H."/>
        </authorList>
    </citation>
    <scope>NUCLEOTIDE SEQUENCE</scope>
    <source>
        <strain evidence="2">ECLA1</strain>
    </source>
</reference>
<evidence type="ECO:0000313" key="3">
    <source>
        <dbReference type="Proteomes" id="UP001283361"/>
    </source>
</evidence>
<dbReference type="Proteomes" id="UP001283361">
    <property type="component" value="Unassembled WGS sequence"/>
</dbReference>
<dbReference type="EMBL" id="JAWDGP010000340">
    <property type="protein sequence ID" value="KAK3801319.1"/>
    <property type="molecule type" value="Genomic_DNA"/>
</dbReference>
<keyword evidence="1" id="KW-0812">Transmembrane</keyword>
<evidence type="ECO:0000256" key="1">
    <source>
        <dbReference type="SAM" id="Phobius"/>
    </source>
</evidence>